<evidence type="ECO:0000256" key="12">
    <source>
        <dbReference type="SAM" id="MobiDB-lite"/>
    </source>
</evidence>
<dbReference type="Pfam" id="PF05786">
    <property type="entry name" value="Cnd2"/>
    <property type="match status" value="2"/>
</dbReference>
<dbReference type="PIRSF" id="PIRSF017126">
    <property type="entry name" value="Condensin_H"/>
    <property type="match status" value="1"/>
</dbReference>
<dbReference type="InterPro" id="IPR022816">
    <property type="entry name" value="Condensin_barren_su2"/>
</dbReference>
<feature type="compositionally biased region" description="Acidic residues" evidence="12">
    <location>
        <begin position="120"/>
        <end position="133"/>
    </location>
</feature>
<protein>
    <recommendedName>
        <fullName evidence="4 11">Condensin complex subunit 2</fullName>
    </recommendedName>
</protein>
<dbReference type="GO" id="GO:0005634">
    <property type="term" value="C:nucleus"/>
    <property type="evidence" value="ECO:0007669"/>
    <property type="project" value="EnsemblFungi"/>
</dbReference>
<comment type="similarity">
    <text evidence="3 11">Belongs to the CND2 (condensin subunit 2) family.</text>
</comment>
<dbReference type="AlphaFoldDB" id="G8ZRN8"/>
<dbReference type="GO" id="GO:0005737">
    <property type="term" value="C:cytoplasm"/>
    <property type="evidence" value="ECO:0007669"/>
    <property type="project" value="UniProtKB-SubCell"/>
</dbReference>
<dbReference type="FunCoup" id="G8ZRN8">
    <property type="interactions" value="920"/>
</dbReference>
<keyword evidence="5" id="KW-0158">Chromosome</keyword>
<dbReference type="PANTHER" id="PTHR13108">
    <property type="entry name" value="CONDENSIN COMPLEX SUBUNIT 2"/>
    <property type="match status" value="1"/>
</dbReference>
<dbReference type="STRING" id="1076872.G8ZRN8"/>
<keyword evidence="8 11" id="KW-0498">Mitosis</keyword>
<dbReference type="EMBL" id="HE616744">
    <property type="protein sequence ID" value="CCE91180.1"/>
    <property type="molecule type" value="Genomic_DNA"/>
</dbReference>
<comment type="function">
    <text evidence="11">Regulatory subunit of the condensin complex, a complex required for conversion of interphase chromatin into mitotic-like condense chromosomes.</text>
</comment>
<reference evidence="13 14" key="1">
    <citation type="journal article" date="2011" name="Proc. Natl. Acad. Sci. U.S.A.">
        <title>Evolutionary erosion of yeast sex chromosomes by mating-type switching accidents.</title>
        <authorList>
            <person name="Gordon J.L."/>
            <person name="Armisen D."/>
            <person name="Proux-Wera E."/>
            <person name="Oheigeartaigh S.S."/>
            <person name="Byrne K.P."/>
            <person name="Wolfe K.H."/>
        </authorList>
    </citation>
    <scope>NUCLEOTIDE SEQUENCE [LARGE SCALE GENOMIC DNA]</scope>
    <source>
        <strain evidence="14">ATCC 10662 / CBS 1146 / NBRC 0425 / NCYC 2629 / NRRL Y-866</strain>
    </source>
</reference>
<keyword evidence="9 11" id="KW-0226">DNA condensation</keyword>
<dbReference type="GO" id="GO:0007076">
    <property type="term" value="P:mitotic chromosome condensation"/>
    <property type="evidence" value="ECO:0007669"/>
    <property type="project" value="EnsemblFungi"/>
</dbReference>
<dbReference type="GO" id="GO:0003682">
    <property type="term" value="F:chromatin binding"/>
    <property type="evidence" value="ECO:0007669"/>
    <property type="project" value="EnsemblFungi"/>
</dbReference>
<dbReference type="GeneID" id="11500515"/>
<evidence type="ECO:0000256" key="2">
    <source>
        <dbReference type="ARBA" id="ARBA00004496"/>
    </source>
</evidence>
<organism evidence="13 14">
    <name type="scientific">Torulaspora delbrueckii</name>
    <name type="common">Yeast</name>
    <name type="synonym">Candida colliculosa</name>
    <dbReference type="NCBI Taxonomy" id="4950"/>
    <lineage>
        <taxon>Eukaryota</taxon>
        <taxon>Fungi</taxon>
        <taxon>Dikarya</taxon>
        <taxon>Ascomycota</taxon>
        <taxon>Saccharomycotina</taxon>
        <taxon>Saccharomycetes</taxon>
        <taxon>Saccharomycetales</taxon>
        <taxon>Saccharomycetaceae</taxon>
        <taxon>Torulaspora</taxon>
    </lineage>
</organism>
<keyword evidence="14" id="KW-1185">Reference proteome</keyword>
<dbReference type="HOGENOM" id="CLU_010510_0_1_1"/>
<evidence type="ECO:0000256" key="8">
    <source>
        <dbReference type="ARBA" id="ARBA00022776"/>
    </source>
</evidence>
<gene>
    <name evidence="13" type="primary">TDEL0C02910</name>
    <name evidence="13" type="ORF">TDEL_0C02910</name>
</gene>
<dbReference type="GO" id="GO:0000796">
    <property type="term" value="C:condensin complex"/>
    <property type="evidence" value="ECO:0007669"/>
    <property type="project" value="EnsemblFungi"/>
</dbReference>
<feature type="region of interest" description="Disordered" evidence="12">
    <location>
        <begin position="108"/>
        <end position="147"/>
    </location>
</feature>
<keyword evidence="6" id="KW-0963">Cytoplasm</keyword>
<evidence type="ECO:0000256" key="5">
    <source>
        <dbReference type="ARBA" id="ARBA00022454"/>
    </source>
</evidence>
<evidence type="ECO:0000256" key="11">
    <source>
        <dbReference type="PIRNR" id="PIRNR017126"/>
    </source>
</evidence>
<evidence type="ECO:0000256" key="3">
    <source>
        <dbReference type="ARBA" id="ARBA00009471"/>
    </source>
</evidence>
<feature type="region of interest" description="Disordered" evidence="12">
    <location>
        <begin position="431"/>
        <end position="458"/>
    </location>
</feature>
<keyword evidence="7 11" id="KW-0132">Cell division</keyword>
<dbReference type="RefSeq" id="XP_003680391.1">
    <property type="nucleotide sequence ID" value="XM_003680343.1"/>
</dbReference>
<evidence type="ECO:0000256" key="1">
    <source>
        <dbReference type="ARBA" id="ARBA00004286"/>
    </source>
</evidence>
<feature type="region of interest" description="Disordered" evidence="12">
    <location>
        <begin position="348"/>
        <end position="388"/>
    </location>
</feature>
<keyword evidence="10 11" id="KW-0131">Cell cycle</keyword>
<evidence type="ECO:0000256" key="4">
    <source>
        <dbReference type="ARBA" id="ARBA00016065"/>
    </source>
</evidence>
<dbReference type="GO" id="GO:0051301">
    <property type="term" value="P:cell division"/>
    <property type="evidence" value="ECO:0007669"/>
    <property type="project" value="UniProtKB-KW"/>
</dbReference>
<feature type="compositionally biased region" description="Acidic residues" evidence="12">
    <location>
        <begin position="231"/>
        <end position="248"/>
    </location>
</feature>
<dbReference type="GO" id="GO:0070058">
    <property type="term" value="P:tRNA gene clustering"/>
    <property type="evidence" value="ECO:0007669"/>
    <property type="project" value="EnsemblFungi"/>
</dbReference>
<dbReference type="eggNOG" id="KOG2328">
    <property type="taxonomic scope" value="Eukaryota"/>
</dbReference>
<evidence type="ECO:0000256" key="6">
    <source>
        <dbReference type="ARBA" id="ARBA00022490"/>
    </source>
</evidence>
<dbReference type="InParanoid" id="G8ZRN8"/>
<accession>G8ZRN8</accession>
<name>G8ZRN8_TORDE</name>
<dbReference type="Proteomes" id="UP000005627">
    <property type="component" value="Chromosome 3"/>
</dbReference>
<evidence type="ECO:0000256" key="9">
    <source>
        <dbReference type="ARBA" id="ARBA00023067"/>
    </source>
</evidence>
<feature type="region of interest" description="Disordered" evidence="12">
    <location>
        <begin position="223"/>
        <end position="252"/>
    </location>
</feature>
<dbReference type="OrthoDB" id="362021at2759"/>
<dbReference type="PANTHER" id="PTHR13108:SF9">
    <property type="entry name" value="CONDENSIN COMPLEX SUBUNIT 2"/>
    <property type="match status" value="1"/>
</dbReference>
<evidence type="ECO:0000313" key="13">
    <source>
        <dbReference type="EMBL" id="CCE91180.1"/>
    </source>
</evidence>
<evidence type="ECO:0000256" key="7">
    <source>
        <dbReference type="ARBA" id="ARBA00022618"/>
    </source>
</evidence>
<feature type="compositionally biased region" description="Acidic residues" evidence="12">
    <location>
        <begin position="376"/>
        <end position="388"/>
    </location>
</feature>
<evidence type="ECO:0000313" key="14">
    <source>
        <dbReference type="Proteomes" id="UP000005627"/>
    </source>
</evidence>
<proteinExistence type="inferred from homology"/>
<dbReference type="KEGG" id="tdl:TDEL_0C02910"/>
<evidence type="ECO:0000256" key="10">
    <source>
        <dbReference type="ARBA" id="ARBA00023306"/>
    </source>
</evidence>
<sequence length="741" mass="83580">MSARIRYDHEDVEDQGLFTNRSTMMANFEEWIKMATDNKINSRNSWNFALIDYFHDLNVLRDSENNINFQKASATLDGCVKIYSSRVDSVTTETGKLLSGLAQKKLSEKQEKANAANGEGTEDQGSDDPDASEGDIQIDPSTGLPISNNVVAQTRRLNHNRVLETTLVDFETIKMKELDQELNIDPLFKKALVDFDEGGAKSLLLNTLNIDKDARVVFDAAMKDSKKSEVEETEERDGESESDIEDASESAVGMDSITKAANTSFNNDTTSNSIVIEDEILALGMDFIKFTDISNSVISQSMQQLPKVFDDMNKAKNFIDGINSKFDNFLSEKELEEAVPDLGYEVDNSNDQMLEEDPIGPIENLSGEEGNHEEADNADEDEDASLADESDADFGGVFEQELMAYFDENLTKTWRGREHWKVRNFKKKNVLNRNEDTSTAPPDQPSGEAAVPEESKKKKKGPLEIDFFALDDKFEEAIFASKKRANIDLPQKSRTNDSHYLLPDDFHFTTQKITRLFIKPEQTMSLFQPRRSKREQGSAPELVRNASFMDGANGDDGGVAMADEHFWAENYSRKEHEQNEEEKEEPEQIVGGNLENPFEDDAGVDFNQAFDDEDFKDDGPSSMPAEELGKFPFTDNKVSFSRVSKKVDVKRLKDNIWSSIKILKDERRTKSSDEDIREEIKLKFTDIAAEISQRYTNEARKDISTSFCFICLLHLANEHGLEITSAENYEDLNVVVSADCS</sequence>
<comment type="subcellular location">
    <subcellularLocation>
        <location evidence="1">Chromosome</location>
    </subcellularLocation>
    <subcellularLocation>
        <location evidence="2">Cytoplasm</location>
    </subcellularLocation>
</comment>